<gene>
    <name evidence="1" type="ORF">DIC32_00800</name>
</gene>
<dbReference type="EMBL" id="DPXL01000013">
    <property type="protein sequence ID" value="HCM30385.1"/>
    <property type="molecule type" value="Genomic_DNA"/>
</dbReference>
<protein>
    <submittedName>
        <fullName evidence="1">Uncharacterized protein</fullName>
    </submittedName>
</protein>
<comment type="caution">
    <text evidence="1">The sequence shown here is derived from an EMBL/GenBank/DDBJ whole genome shotgun (WGS) entry which is preliminary data.</text>
</comment>
<proteinExistence type="predicted"/>
<evidence type="ECO:0000313" key="2">
    <source>
        <dbReference type="Proteomes" id="UP000262257"/>
    </source>
</evidence>
<reference evidence="1 2" key="1">
    <citation type="journal article" date="2018" name="Nat. Biotechnol.">
        <title>A standardized bacterial taxonomy based on genome phylogeny substantially revises the tree of life.</title>
        <authorList>
            <person name="Parks D.H."/>
            <person name="Chuvochina M."/>
            <person name="Waite D.W."/>
            <person name="Rinke C."/>
            <person name="Skarshewski A."/>
            <person name="Chaumeil P.A."/>
            <person name="Hugenholtz P."/>
        </authorList>
    </citation>
    <scope>NUCLEOTIDE SEQUENCE [LARGE SCALE GENOMIC DNA]</scope>
    <source>
        <strain evidence="1">UBA10045</strain>
    </source>
</reference>
<name>A0A3D3FXN4_ACIRA</name>
<sequence length="155" mass="17875">MLVDITDYLDAPARSEALSKLDLLDRFESLKKNGQLREAANLLEDSCKDPHIFHGHYKRLFMAWRQLNKEDLAACDYKAVIERVIKIIKLNDEMLTEMSAYWSKEHGVRRTKSYFANYNHVKISDGKALLKAANAVQDKKAIKIAEKLISSFTRD</sequence>
<organism evidence="1 2">
    <name type="scientific">Acinetobacter radioresistens</name>
    <dbReference type="NCBI Taxonomy" id="40216"/>
    <lineage>
        <taxon>Bacteria</taxon>
        <taxon>Pseudomonadati</taxon>
        <taxon>Pseudomonadota</taxon>
        <taxon>Gammaproteobacteria</taxon>
        <taxon>Moraxellales</taxon>
        <taxon>Moraxellaceae</taxon>
        <taxon>Acinetobacter</taxon>
    </lineage>
</organism>
<dbReference type="Proteomes" id="UP000262257">
    <property type="component" value="Unassembled WGS sequence"/>
</dbReference>
<accession>A0A3D3FXN4</accession>
<dbReference type="AlphaFoldDB" id="A0A3D3FXN4"/>
<evidence type="ECO:0000313" key="1">
    <source>
        <dbReference type="EMBL" id="HCM30385.1"/>
    </source>
</evidence>